<protein>
    <submittedName>
        <fullName evidence="5">Primosomal protein N</fullName>
    </submittedName>
</protein>
<evidence type="ECO:0000313" key="6">
    <source>
        <dbReference type="Proteomes" id="UP001237917"/>
    </source>
</evidence>
<keyword evidence="3" id="KW-0238">DNA-binding</keyword>
<accession>A0AAW6YI32</accession>
<dbReference type="Gene3D" id="3.40.50.300">
    <property type="entry name" value="P-loop containing nucleotide triphosphate hydrolases"/>
    <property type="match status" value="1"/>
</dbReference>
<evidence type="ECO:0000313" key="5">
    <source>
        <dbReference type="EMBL" id="MDK7294155.1"/>
    </source>
</evidence>
<gene>
    <name evidence="5" type="ORF">QP487_12115</name>
</gene>
<feature type="non-terminal residue" evidence="5">
    <location>
        <position position="1"/>
    </location>
</feature>
<dbReference type="PANTHER" id="PTHR30580:SF0">
    <property type="entry name" value="PRIMOSOMAL PROTEIN N"/>
    <property type="match status" value="1"/>
</dbReference>
<dbReference type="GO" id="GO:0006310">
    <property type="term" value="P:DNA recombination"/>
    <property type="evidence" value="ECO:0007669"/>
    <property type="project" value="TreeGrafter"/>
</dbReference>
<comment type="caution">
    <text evidence="5">The sequence shown here is derived from an EMBL/GenBank/DDBJ whole genome shotgun (WGS) entry which is preliminary data.</text>
</comment>
<proteinExistence type="predicted"/>
<dbReference type="GO" id="GO:0005524">
    <property type="term" value="F:ATP binding"/>
    <property type="evidence" value="ECO:0007669"/>
    <property type="project" value="UniProtKB-KW"/>
</dbReference>
<dbReference type="GO" id="GO:0006302">
    <property type="term" value="P:double-strand break repair"/>
    <property type="evidence" value="ECO:0007669"/>
    <property type="project" value="TreeGrafter"/>
</dbReference>
<dbReference type="PANTHER" id="PTHR30580">
    <property type="entry name" value="PRIMOSOMAL PROTEIN N"/>
    <property type="match status" value="1"/>
</dbReference>
<sequence length="98" mass="11111">VAQLKGRFGDLVAVLHSQLSVGEHFDEWRKMRRGEARVVVGARSSIFAPVDNIGIIIIDEEHETTYKQEEAPRYHARDVAKWRARYHSCPLLLGSATP</sequence>
<dbReference type="GO" id="GO:0003677">
    <property type="term" value="F:DNA binding"/>
    <property type="evidence" value="ECO:0007669"/>
    <property type="project" value="UniProtKB-KW"/>
</dbReference>
<feature type="non-terminal residue" evidence="5">
    <location>
        <position position="98"/>
    </location>
</feature>
<reference evidence="5" key="1">
    <citation type="submission" date="2023-05" db="EMBL/GenBank/DDBJ databases">
        <title>Cataloging the Phylogenetic Diversity of Human Bladder Bacteria.</title>
        <authorList>
            <person name="Du J."/>
        </authorList>
    </citation>
    <scope>NUCLEOTIDE SEQUENCE</scope>
    <source>
        <strain evidence="5">UMB0765</strain>
    </source>
</reference>
<dbReference type="EMBL" id="JASOPU010000213">
    <property type="protein sequence ID" value="MDK7294155.1"/>
    <property type="molecule type" value="Genomic_DNA"/>
</dbReference>
<organism evidence="5 6">
    <name type="scientific">Streptococcus pasteurianus</name>
    <dbReference type="NCBI Taxonomy" id="197614"/>
    <lineage>
        <taxon>Bacteria</taxon>
        <taxon>Bacillati</taxon>
        <taxon>Bacillota</taxon>
        <taxon>Bacilli</taxon>
        <taxon>Lactobacillales</taxon>
        <taxon>Streptococcaceae</taxon>
        <taxon>Streptococcus</taxon>
    </lineage>
</organism>
<evidence type="ECO:0000256" key="2">
    <source>
        <dbReference type="ARBA" id="ARBA00022840"/>
    </source>
</evidence>
<dbReference type="InterPro" id="IPR027417">
    <property type="entry name" value="P-loop_NTPase"/>
</dbReference>
<dbReference type="Proteomes" id="UP001237917">
    <property type="component" value="Unassembled WGS sequence"/>
</dbReference>
<keyword evidence="2" id="KW-0067">ATP-binding</keyword>
<dbReference type="InterPro" id="IPR014001">
    <property type="entry name" value="Helicase_ATP-bd"/>
</dbReference>
<keyword evidence="1" id="KW-0547">Nucleotide-binding</keyword>
<feature type="domain" description="Helicase ATP-binding" evidence="4">
    <location>
        <begin position="1"/>
        <end position="98"/>
    </location>
</feature>
<name>A0AAW6YI32_9STRE</name>
<dbReference type="GO" id="GO:0006270">
    <property type="term" value="P:DNA replication initiation"/>
    <property type="evidence" value="ECO:0007669"/>
    <property type="project" value="TreeGrafter"/>
</dbReference>
<dbReference type="SUPFAM" id="SSF52540">
    <property type="entry name" value="P-loop containing nucleoside triphosphate hydrolases"/>
    <property type="match status" value="1"/>
</dbReference>
<evidence type="ECO:0000256" key="3">
    <source>
        <dbReference type="ARBA" id="ARBA00023125"/>
    </source>
</evidence>
<evidence type="ECO:0000259" key="4">
    <source>
        <dbReference type="PROSITE" id="PS51192"/>
    </source>
</evidence>
<dbReference type="PROSITE" id="PS51192">
    <property type="entry name" value="HELICASE_ATP_BIND_1"/>
    <property type="match status" value="1"/>
</dbReference>
<evidence type="ECO:0000256" key="1">
    <source>
        <dbReference type="ARBA" id="ARBA00022741"/>
    </source>
</evidence>
<dbReference type="AlphaFoldDB" id="A0AAW6YI32"/>
<dbReference type="GO" id="GO:0043138">
    <property type="term" value="F:3'-5' DNA helicase activity"/>
    <property type="evidence" value="ECO:0007669"/>
    <property type="project" value="TreeGrafter"/>
</dbReference>